<dbReference type="InterPro" id="IPR035684">
    <property type="entry name" value="ArgRS_core"/>
</dbReference>
<dbReference type="Pfam" id="PF05746">
    <property type="entry name" value="DALR_1"/>
    <property type="match status" value="1"/>
</dbReference>
<comment type="catalytic activity">
    <reaction evidence="8">
        <text>tRNA(Arg) + L-arginine + ATP = L-arginyl-tRNA(Arg) + AMP + diphosphate</text>
        <dbReference type="Rhea" id="RHEA:20301"/>
        <dbReference type="Rhea" id="RHEA-COMP:9658"/>
        <dbReference type="Rhea" id="RHEA-COMP:9673"/>
        <dbReference type="ChEBI" id="CHEBI:30616"/>
        <dbReference type="ChEBI" id="CHEBI:32682"/>
        <dbReference type="ChEBI" id="CHEBI:33019"/>
        <dbReference type="ChEBI" id="CHEBI:78442"/>
        <dbReference type="ChEBI" id="CHEBI:78513"/>
        <dbReference type="ChEBI" id="CHEBI:456215"/>
        <dbReference type="EC" id="6.1.1.19"/>
    </reaction>
</comment>
<keyword evidence="7" id="KW-0030">Aminoacyl-tRNA synthetase</keyword>
<evidence type="ECO:0000313" key="10">
    <source>
        <dbReference type="EMBL" id="SVC97253.1"/>
    </source>
</evidence>
<feature type="non-terminal residue" evidence="10">
    <location>
        <position position="321"/>
    </location>
</feature>
<name>A0A382RHV1_9ZZZZ</name>
<organism evidence="10">
    <name type="scientific">marine metagenome</name>
    <dbReference type="NCBI Taxonomy" id="408172"/>
    <lineage>
        <taxon>unclassified sequences</taxon>
        <taxon>metagenomes</taxon>
        <taxon>ecological metagenomes</taxon>
    </lineage>
</organism>
<evidence type="ECO:0000256" key="4">
    <source>
        <dbReference type="ARBA" id="ARBA00022741"/>
    </source>
</evidence>
<evidence type="ECO:0000256" key="1">
    <source>
        <dbReference type="ARBA" id="ARBA00005594"/>
    </source>
</evidence>
<evidence type="ECO:0000256" key="2">
    <source>
        <dbReference type="ARBA" id="ARBA00012837"/>
    </source>
</evidence>
<dbReference type="PANTHER" id="PTHR11956:SF5">
    <property type="entry name" value="ARGININE--TRNA LIGASE, CYTOPLASMIC"/>
    <property type="match status" value="1"/>
</dbReference>
<protein>
    <recommendedName>
        <fullName evidence="2">arginine--tRNA ligase</fullName>
        <ecNumber evidence="2">6.1.1.19</ecNumber>
    </recommendedName>
</protein>
<proteinExistence type="inferred from homology"/>
<dbReference type="Pfam" id="PF00750">
    <property type="entry name" value="tRNA-synt_1d"/>
    <property type="match status" value="1"/>
</dbReference>
<dbReference type="GO" id="GO:0004814">
    <property type="term" value="F:arginine-tRNA ligase activity"/>
    <property type="evidence" value="ECO:0007669"/>
    <property type="project" value="UniProtKB-EC"/>
</dbReference>
<gene>
    <name evidence="10" type="ORF">METZ01_LOCUS350107</name>
</gene>
<dbReference type="EMBL" id="UINC01121824">
    <property type="protein sequence ID" value="SVC97253.1"/>
    <property type="molecule type" value="Genomic_DNA"/>
</dbReference>
<dbReference type="PANTHER" id="PTHR11956">
    <property type="entry name" value="ARGINYL-TRNA SYNTHETASE"/>
    <property type="match status" value="1"/>
</dbReference>
<dbReference type="GO" id="GO:0006420">
    <property type="term" value="P:arginyl-tRNA aminoacylation"/>
    <property type="evidence" value="ECO:0007669"/>
    <property type="project" value="InterPro"/>
</dbReference>
<dbReference type="InterPro" id="IPR009080">
    <property type="entry name" value="tRNAsynth_Ia_anticodon-bd"/>
</dbReference>
<evidence type="ECO:0000256" key="6">
    <source>
        <dbReference type="ARBA" id="ARBA00022917"/>
    </source>
</evidence>
<dbReference type="NCBIfam" id="TIGR00456">
    <property type="entry name" value="argS"/>
    <property type="match status" value="1"/>
</dbReference>
<evidence type="ECO:0000256" key="7">
    <source>
        <dbReference type="ARBA" id="ARBA00023146"/>
    </source>
</evidence>
<dbReference type="EC" id="6.1.1.19" evidence="2"/>
<evidence type="ECO:0000256" key="5">
    <source>
        <dbReference type="ARBA" id="ARBA00022840"/>
    </source>
</evidence>
<keyword evidence="5" id="KW-0067">ATP-binding</keyword>
<dbReference type="Gene3D" id="1.10.730.10">
    <property type="entry name" value="Isoleucyl-tRNA Synthetase, Domain 1"/>
    <property type="match status" value="1"/>
</dbReference>
<dbReference type="AlphaFoldDB" id="A0A382RHV1"/>
<evidence type="ECO:0000256" key="3">
    <source>
        <dbReference type="ARBA" id="ARBA00022598"/>
    </source>
</evidence>
<dbReference type="InterPro" id="IPR001278">
    <property type="entry name" value="Arg-tRNA-ligase"/>
</dbReference>
<dbReference type="GO" id="GO:0005524">
    <property type="term" value="F:ATP binding"/>
    <property type="evidence" value="ECO:0007669"/>
    <property type="project" value="UniProtKB-KW"/>
</dbReference>
<accession>A0A382RHV1</accession>
<keyword evidence="3" id="KW-0436">Ligase</keyword>
<dbReference type="Gene3D" id="3.40.50.620">
    <property type="entry name" value="HUPs"/>
    <property type="match status" value="1"/>
</dbReference>
<reference evidence="10" key="1">
    <citation type="submission" date="2018-05" db="EMBL/GenBank/DDBJ databases">
        <authorList>
            <person name="Lanie J.A."/>
            <person name="Ng W.-L."/>
            <person name="Kazmierczak K.M."/>
            <person name="Andrzejewski T.M."/>
            <person name="Davidsen T.M."/>
            <person name="Wayne K.J."/>
            <person name="Tettelin H."/>
            <person name="Glass J.I."/>
            <person name="Rusch D."/>
            <person name="Podicherti R."/>
            <person name="Tsui H.-C.T."/>
            <person name="Winkler M.E."/>
        </authorList>
    </citation>
    <scope>NUCLEOTIDE SEQUENCE</scope>
</reference>
<sequence length="321" mass="37198">IKNDKNLDLDITNIGINLMLQNIENDLNELGVKFDVWFKETDLFDNGIINDVSEKLTKRNLTDKKDGATWFLSEQFGDDRDNVLIKQDGSHTYFYSDIANHYNKFFLRNFDKVINIWGADHQGHIKRTKYAMEALGVKPENLVIKISQMVTIKKGSETVKISKRSGDYITLKEIVREVGKDACRYFFLSKSPNTQLTFDINLAKSQNSNNPIYYIQYAHARISTLIKNAETLGIYINKTYDFKIETQKEISLSKMLLEFPDVIVQISEELEPHHITKYTLDLASEFHSYYQSEKIIDEDNLNNTINKLILCKAIQKTLKKS</sequence>
<keyword evidence="4" id="KW-0547">Nucleotide-binding</keyword>
<evidence type="ECO:0000259" key="9">
    <source>
        <dbReference type="SMART" id="SM00836"/>
    </source>
</evidence>
<feature type="non-terminal residue" evidence="10">
    <location>
        <position position="1"/>
    </location>
</feature>
<dbReference type="InterPro" id="IPR008909">
    <property type="entry name" value="DALR_anticod-bd"/>
</dbReference>
<feature type="domain" description="DALR anticodon binding" evidence="9">
    <location>
        <begin position="215"/>
        <end position="318"/>
    </location>
</feature>
<evidence type="ECO:0000256" key="8">
    <source>
        <dbReference type="ARBA" id="ARBA00049339"/>
    </source>
</evidence>
<dbReference type="InterPro" id="IPR014729">
    <property type="entry name" value="Rossmann-like_a/b/a_fold"/>
</dbReference>
<comment type="similarity">
    <text evidence="1">Belongs to the class-I aminoacyl-tRNA synthetase family.</text>
</comment>
<dbReference type="SUPFAM" id="SSF52374">
    <property type="entry name" value="Nucleotidylyl transferase"/>
    <property type="match status" value="1"/>
</dbReference>
<keyword evidence="6" id="KW-0648">Protein biosynthesis</keyword>
<dbReference type="SMART" id="SM00836">
    <property type="entry name" value="DALR_1"/>
    <property type="match status" value="1"/>
</dbReference>
<dbReference type="SUPFAM" id="SSF47323">
    <property type="entry name" value="Anticodon-binding domain of a subclass of class I aminoacyl-tRNA synthetases"/>
    <property type="match status" value="1"/>
</dbReference>